<keyword evidence="10" id="KW-0902">Two-component regulatory system</keyword>
<dbReference type="SMART" id="SM00304">
    <property type="entry name" value="HAMP"/>
    <property type="match status" value="1"/>
</dbReference>
<sequence length="542" mass="58009">MTLRLRLVLIMLGLLVLGLGTSIGATFGALQDWKGDRNDDVLSTAGRALGEDLLAAGDTPLRITAADRHDDVTRLWRGAAQQGVAPSFFQLRGADGLVRQTVAYGDRPALPARLPDEHRPAAASEKNPDGERFHTTRTARHGGRSGGPNWLVRTSRLTDDGDMLLVALQTEASDELTDRTARAAITSSVLVLLALAALSLRAVRRGLRPLEDIAHTAAAIGSGDLGRRVEHTGTRTEVGRLGTALNAMLGQIERAFQERQASEERLRRFVADASHELRTPLTGIRGYAELFRRGADSRPEDLAKTMRRIEAEAERMGTLVDELLLLARLDQGRPLERRPVDLTALAEDAVADASAVEPDRPLSLEAPEPVTVCGDEARLRQVLGNLLANVRRHTPAGTPAAVRVRSVDRTALVEIADRGPGLNEEHRERVFERFFRADPGRSRDQGGAGLGLSIVSAVAQSHGGTVGVRATPGGGATFWLRLPAEPARGGGECASADCRCDLESKDTEGLELCGKRASCTNGSRPGSGRSTRSWTGGSAPDS</sequence>
<feature type="domain" description="HAMP" evidence="14">
    <location>
        <begin position="204"/>
        <end position="257"/>
    </location>
</feature>
<keyword evidence="11" id="KW-0472">Membrane</keyword>
<evidence type="ECO:0000313" key="17">
    <source>
        <dbReference type="Proteomes" id="UP000320857"/>
    </source>
</evidence>
<gene>
    <name evidence="16" type="ORF">FNX44_006860</name>
    <name evidence="15" type="ORF">H3147_09995</name>
</gene>
<evidence type="ECO:0000256" key="11">
    <source>
        <dbReference type="ARBA" id="ARBA00023136"/>
    </source>
</evidence>
<evidence type="ECO:0000256" key="12">
    <source>
        <dbReference type="SAM" id="MobiDB-lite"/>
    </source>
</evidence>
<dbReference type="PROSITE" id="PS50109">
    <property type="entry name" value="HIS_KIN"/>
    <property type="match status" value="1"/>
</dbReference>
<feature type="region of interest" description="Disordered" evidence="12">
    <location>
        <begin position="515"/>
        <end position="542"/>
    </location>
</feature>
<dbReference type="SUPFAM" id="SSF55874">
    <property type="entry name" value="ATPase domain of HSP90 chaperone/DNA topoisomerase II/histidine kinase"/>
    <property type="match status" value="1"/>
</dbReference>
<dbReference type="Proteomes" id="UP000517765">
    <property type="component" value="Unassembled WGS sequence"/>
</dbReference>
<dbReference type="GO" id="GO:0005886">
    <property type="term" value="C:plasma membrane"/>
    <property type="evidence" value="ECO:0007669"/>
    <property type="project" value="UniProtKB-SubCell"/>
</dbReference>
<dbReference type="GO" id="GO:0005509">
    <property type="term" value="F:calcium ion binding"/>
    <property type="evidence" value="ECO:0007669"/>
    <property type="project" value="UniProtKB-ARBA"/>
</dbReference>
<keyword evidence="6" id="KW-0808">Transferase</keyword>
<dbReference type="Pfam" id="PF00512">
    <property type="entry name" value="HisKA"/>
    <property type="match status" value="1"/>
</dbReference>
<comment type="catalytic activity">
    <reaction evidence="1">
        <text>ATP + protein L-histidine = ADP + protein N-phospho-L-histidine.</text>
        <dbReference type="EC" id="2.7.13.3"/>
    </reaction>
</comment>
<dbReference type="AlphaFoldDB" id="A0A5P0YQA0"/>
<evidence type="ECO:0000256" key="7">
    <source>
        <dbReference type="ARBA" id="ARBA00022692"/>
    </source>
</evidence>
<dbReference type="Gene3D" id="1.10.287.130">
    <property type="match status" value="1"/>
</dbReference>
<evidence type="ECO:0000256" key="3">
    <source>
        <dbReference type="ARBA" id="ARBA00004236"/>
    </source>
</evidence>
<dbReference type="CDD" id="cd00082">
    <property type="entry name" value="HisKA"/>
    <property type="match status" value="1"/>
</dbReference>
<keyword evidence="5" id="KW-0597">Phosphoprotein</keyword>
<dbReference type="OrthoDB" id="9786919at2"/>
<dbReference type="InterPro" id="IPR005467">
    <property type="entry name" value="His_kinase_dom"/>
</dbReference>
<dbReference type="Pfam" id="PF02518">
    <property type="entry name" value="HATPase_c"/>
    <property type="match status" value="1"/>
</dbReference>
<dbReference type="InterPro" id="IPR003661">
    <property type="entry name" value="HisK_dim/P_dom"/>
</dbReference>
<dbReference type="InterPro" id="IPR036890">
    <property type="entry name" value="HATPase_C_sf"/>
</dbReference>
<dbReference type="FunFam" id="1.10.287.130:FF:000001">
    <property type="entry name" value="Two-component sensor histidine kinase"/>
    <property type="match status" value="1"/>
</dbReference>
<evidence type="ECO:0000256" key="10">
    <source>
        <dbReference type="ARBA" id="ARBA00023012"/>
    </source>
</evidence>
<reference evidence="18" key="2">
    <citation type="submission" date="2020-05" db="EMBL/GenBank/DDBJ databases">
        <title>Classification of alakaliphilic streptomycetes isolated from an alkaline soil next to Lonar Crater, India and a proposal for the recognition of Streptomyces alkaliterrae sp. nov.</title>
        <authorList>
            <person name="Golinska P."/>
        </authorList>
    </citation>
    <scope>NUCLEOTIDE SEQUENCE [LARGE SCALE GENOMIC DNA]</scope>
    <source>
        <strain evidence="18">OF8</strain>
    </source>
</reference>
<keyword evidence="9" id="KW-1133">Transmembrane helix</keyword>
<dbReference type="InterPro" id="IPR004358">
    <property type="entry name" value="Sig_transdc_His_kin-like_C"/>
</dbReference>
<dbReference type="PANTHER" id="PTHR45436:SF5">
    <property type="entry name" value="SENSOR HISTIDINE KINASE TRCS"/>
    <property type="match status" value="1"/>
</dbReference>
<dbReference type="FunFam" id="3.30.565.10:FF:000006">
    <property type="entry name" value="Sensor histidine kinase WalK"/>
    <property type="match status" value="1"/>
</dbReference>
<comment type="cofactor">
    <cofactor evidence="2">
        <name>a divalent metal cation</name>
        <dbReference type="ChEBI" id="CHEBI:60240"/>
    </cofactor>
</comment>
<accession>A0A5P0YQA0</accession>
<evidence type="ECO:0000256" key="9">
    <source>
        <dbReference type="ARBA" id="ARBA00022989"/>
    </source>
</evidence>
<evidence type="ECO:0000256" key="2">
    <source>
        <dbReference type="ARBA" id="ARBA00001968"/>
    </source>
</evidence>
<dbReference type="InterPro" id="IPR036097">
    <property type="entry name" value="HisK_dim/P_sf"/>
</dbReference>
<evidence type="ECO:0000256" key="4">
    <source>
        <dbReference type="ARBA" id="ARBA00012438"/>
    </source>
</evidence>
<protein>
    <recommendedName>
        <fullName evidence="4">histidine kinase</fullName>
        <ecNumber evidence="4">2.7.13.3</ecNumber>
    </recommendedName>
</protein>
<dbReference type="Proteomes" id="UP000320857">
    <property type="component" value="Unassembled WGS sequence"/>
</dbReference>
<reference evidence="16 17" key="1">
    <citation type="submission" date="2019-10" db="EMBL/GenBank/DDBJ databases">
        <title>Streptomyces sp. nov., a novel actinobacterium isolated from alkaline environment.</title>
        <authorList>
            <person name="Golinska P."/>
        </authorList>
    </citation>
    <scope>NUCLEOTIDE SEQUENCE [LARGE SCALE GENOMIC DNA]</scope>
    <source>
        <strain evidence="16 17">OF1</strain>
    </source>
</reference>
<evidence type="ECO:0000313" key="18">
    <source>
        <dbReference type="Proteomes" id="UP000517765"/>
    </source>
</evidence>
<dbReference type="SMART" id="SM00387">
    <property type="entry name" value="HATPase_c"/>
    <property type="match status" value="1"/>
</dbReference>
<evidence type="ECO:0000313" key="16">
    <source>
        <dbReference type="EMBL" id="MQS01602.1"/>
    </source>
</evidence>
<dbReference type="InterPro" id="IPR003594">
    <property type="entry name" value="HATPase_dom"/>
</dbReference>
<dbReference type="EC" id="2.7.13.3" evidence="4"/>
<dbReference type="Pfam" id="PF00672">
    <property type="entry name" value="HAMP"/>
    <property type="match status" value="1"/>
</dbReference>
<evidence type="ECO:0000256" key="6">
    <source>
        <dbReference type="ARBA" id="ARBA00022679"/>
    </source>
</evidence>
<dbReference type="Gene3D" id="3.30.565.10">
    <property type="entry name" value="Histidine kinase-like ATPase, C-terminal domain"/>
    <property type="match status" value="1"/>
</dbReference>
<feature type="compositionally biased region" description="Low complexity" evidence="12">
    <location>
        <begin position="520"/>
        <end position="542"/>
    </location>
</feature>
<dbReference type="CDD" id="cd00075">
    <property type="entry name" value="HATPase"/>
    <property type="match status" value="1"/>
</dbReference>
<comment type="caution">
    <text evidence="16">The sequence shown here is derived from an EMBL/GenBank/DDBJ whole genome shotgun (WGS) entry which is preliminary data.</text>
</comment>
<dbReference type="InterPro" id="IPR050428">
    <property type="entry name" value="TCS_sensor_his_kinase"/>
</dbReference>
<dbReference type="PROSITE" id="PS50885">
    <property type="entry name" value="HAMP"/>
    <property type="match status" value="1"/>
</dbReference>
<keyword evidence="7" id="KW-0812">Transmembrane</keyword>
<name>A0A5P0YQA0_9ACTN</name>
<evidence type="ECO:0000256" key="8">
    <source>
        <dbReference type="ARBA" id="ARBA00022777"/>
    </source>
</evidence>
<dbReference type="SMART" id="SM00388">
    <property type="entry name" value="HisKA"/>
    <property type="match status" value="1"/>
</dbReference>
<dbReference type="CDD" id="cd06225">
    <property type="entry name" value="HAMP"/>
    <property type="match status" value="1"/>
</dbReference>
<evidence type="ECO:0000313" key="15">
    <source>
        <dbReference type="EMBL" id="MBB1259168.1"/>
    </source>
</evidence>
<dbReference type="SUPFAM" id="SSF158472">
    <property type="entry name" value="HAMP domain-like"/>
    <property type="match status" value="1"/>
</dbReference>
<comment type="subcellular location">
    <subcellularLocation>
        <location evidence="3">Cell membrane</location>
    </subcellularLocation>
</comment>
<dbReference type="GO" id="GO:0000155">
    <property type="term" value="F:phosphorelay sensor kinase activity"/>
    <property type="evidence" value="ECO:0007669"/>
    <property type="project" value="InterPro"/>
</dbReference>
<evidence type="ECO:0000256" key="5">
    <source>
        <dbReference type="ARBA" id="ARBA00022553"/>
    </source>
</evidence>
<evidence type="ECO:0000259" key="14">
    <source>
        <dbReference type="PROSITE" id="PS50885"/>
    </source>
</evidence>
<evidence type="ECO:0000256" key="1">
    <source>
        <dbReference type="ARBA" id="ARBA00000085"/>
    </source>
</evidence>
<feature type="region of interest" description="Disordered" evidence="12">
    <location>
        <begin position="109"/>
        <end position="151"/>
    </location>
</feature>
<dbReference type="SUPFAM" id="SSF47384">
    <property type="entry name" value="Homodimeric domain of signal transducing histidine kinase"/>
    <property type="match status" value="1"/>
</dbReference>
<dbReference type="InterPro" id="IPR003660">
    <property type="entry name" value="HAMP_dom"/>
</dbReference>
<dbReference type="Gene3D" id="6.10.340.10">
    <property type="match status" value="1"/>
</dbReference>
<dbReference type="EMBL" id="VJYK02000047">
    <property type="protein sequence ID" value="MQS01602.1"/>
    <property type="molecule type" value="Genomic_DNA"/>
</dbReference>
<dbReference type="EMBL" id="JABJXA010000044">
    <property type="protein sequence ID" value="MBB1259168.1"/>
    <property type="molecule type" value="Genomic_DNA"/>
</dbReference>
<dbReference type="RefSeq" id="WP_143647076.1">
    <property type="nucleotide sequence ID" value="NZ_JABJXA010000044.1"/>
</dbReference>
<dbReference type="PRINTS" id="PR00344">
    <property type="entry name" value="BCTRLSENSOR"/>
</dbReference>
<keyword evidence="8 15" id="KW-0418">Kinase</keyword>
<reference evidence="15" key="3">
    <citation type="journal article" name="Syst. Appl. Microbiol.">
        <title>Streptomyces alkaliterrae sp. nov., isolated from an alkaline soil, and emended descriptions of Streptomyces alkaliphilus, Streptomyces calidiresistens and Streptomyces durbertensis.</title>
        <authorList>
            <person name="Swiecimska M."/>
            <person name="Golinska P."/>
            <person name="Nouioui I."/>
            <person name="Wypij M."/>
            <person name="Rai M."/>
            <person name="Sangal V."/>
            <person name="Goodfellow M."/>
        </authorList>
    </citation>
    <scope>NUCLEOTIDE SEQUENCE</scope>
    <source>
        <strain evidence="15">OF8</strain>
    </source>
</reference>
<keyword evidence="17" id="KW-1185">Reference proteome</keyword>
<organism evidence="16 17">
    <name type="scientific">Streptomyces alkaliterrae</name>
    <dbReference type="NCBI Taxonomy" id="2213162"/>
    <lineage>
        <taxon>Bacteria</taxon>
        <taxon>Bacillati</taxon>
        <taxon>Actinomycetota</taxon>
        <taxon>Actinomycetes</taxon>
        <taxon>Kitasatosporales</taxon>
        <taxon>Streptomycetaceae</taxon>
        <taxon>Streptomyces</taxon>
    </lineage>
</organism>
<feature type="domain" description="Histidine kinase" evidence="13">
    <location>
        <begin position="272"/>
        <end position="486"/>
    </location>
</feature>
<dbReference type="PANTHER" id="PTHR45436">
    <property type="entry name" value="SENSOR HISTIDINE KINASE YKOH"/>
    <property type="match status" value="1"/>
</dbReference>
<feature type="compositionally biased region" description="Basic and acidic residues" evidence="12">
    <location>
        <begin position="114"/>
        <end position="134"/>
    </location>
</feature>
<evidence type="ECO:0000259" key="13">
    <source>
        <dbReference type="PROSITE" id="PS50109"/>
    </source>
</evidence>
<proteinExistence type="predicted"/>